<evidence type="ECO:0000256" key="1">
    <source>
        <dbReference type="SAM" id="MobiDB-lite"/>
    </source>
</evidence>
<dbReference type="EMBL" id="RWGY01000004">
    <property type="protein sequence ID" value="TVU44347.1"/>
    <property type="molecule type" value="Genomic_DNA"/>
</dbReference>
<name>A0A5J9W8T9_9POAL</name>
<comment type="caution">
    <text evidence="2">The sequence shown here is derived from an EMBL/GenBank/DDBJ whole genome shotgun (WGS) entry which is preliminary data.</text>
</comment>
<dbReference type="AlphaFoldDB" id="A0A5J9W8T9"/>
<evidence type="ECO:0000313" key="2">
    <source>
        <dbReference type="EMBL" id="TVU44347.1"/>
    </source>
</evidence>
<evidence type="ECO:0000313" key="3">
    <source>
        <dbReference type="Proteomes" id="UP000324897"/>
    </source>
</evidence>
<reference evidence="2 3" key="1">
    <citation type="journal article" date="2019" name="Sci. Rep.">
        <title>A high-quality genome of Eragrostis curvula grass provides insights into Poaceae evolution and supports new strategies to enhance forage quality.</title>
        <authorList>
            <person name="Carballo J."/>
            <person name="Santos B.A.C.M."/>
            <person name="Zappacosta D."/>
            <person name="Garbus I."/>
            <person name="Selva J.P."/>
            <person name="Gallo C.A."/>
            <person name="Diaz A."/>
            <person name="Albertini E."/>
            <person name="Caccamo M."/>
            <person name="Echenique V."/>
        </authorList>
    </citation>
    <scope>NUCLEOTIDE SEQUENCE [LARGE SCALE GENOMIC DNA]</scope>
    <source>
        <strain evidence="3">cv. Victoria</strain>
        <tissue evidence="2">Leaf</tissue>
    </source>
</reference>
<dbReference type="Proteomes" id="UP000324897">
    <property type="component" value="Chromosome 5"/>
</dbReference>
<sequence length="108" mass="12156">MDQDSSCSLFQQCGSGLLPLQSGARRGPIQRGGEGDGGALIHTAEAARSPQGWVHLHRQPEVPLSLLLRALWPTSREYSRHGGGRQLDWNQRTEEMARRRRRWSLQPC</sequence>
<accession>A0A5J9W8T9</accession>
<keyword evidence="3" id="KW-1185">Reference proteome</keyword>
<organism evidence="2 3">
    <name type="scientific">Eragrostis curvula</name>
    <name type="common">weeping love grass</name>
    <dbReference type="NCBI Taxonomy" id="38414"/>
    <lineage>
        <taxon>Eukaryota</taxon>
        <taxon>Viridiplantae</taxon>
        <taxon>Streptophyta</taxon>
        <taxon>Embryophyta</taxon>
        <taxon>Tracheophyta</taxon>
        <taxon>Spermatophyta</taxon>
        <taxon>Magnoliopsida</taxon>
        <taxon>Liliopsida</taxon>
        <taxon>Poales</taxon>
        <taxon>Poaceae</taxon>
        <taxon>PACMAD clade</taxon>
        <taxon>Chloridoideae</taxon>
        <taxon>Eragrostideae</taxon>
        <taxon>Eragrostidinae</taxon>
        <taxon>Eragrostis</taxon>
    </lineage>
</organism>
<dbReference type="Gramene" id="TVU44347">
    <property type="protein sequence ID" value="TVU44347"/>
    <property type="gene ID" value="EJB05_03783"/>
</dbReference>
<protein>
    <submittedName>
        <fullName evidence="2">Uncharacterized protein</fullName>
    </submittedName>
</protein>
<gene>
    <name evidence="2" type="ORF">EJB05_03783</name>
</gene>
<feature type="region of interest" description="Disordered" evidence="1">
    <location>
        <begin position="19"/>
        <end position="42"/>
    </location>
</feature>
<proteinExistence type="predicted"/>